<reference evidence="8" key="1">
    <citation type="submission" date="2020-10" db="EMBL/GenBank/DDBJ databases">
        <authorList>
            <person name="Kikuchi T."/>
        </authorList>
    </citation>
    <scope>NUCLEOTIDE SEQUENCE</scope>
    <source>
        <strain evidence="8">NKZ352</strain>
    </source>
</reference>
<proteinExistence type="inferred from homology"/>
<comment type="similarity">
    <text evidence="1">Belongs to the DNA2/NAM7 helicase family.</text>
</comment>
<name>A0A8S1GQY6_9PELO</name>
<comment type="caution">
    <text evidence="8">The sequence shown here is derived from an EMBL/GenBank/DDBJ whole genome shotgun (WGS) entry which is preliminary data.</text>
</comment>
<dbReference type="InterPro" id="IPR041677">
    <property type="entry name" value="DNA2/NAM7_AAA_11"/>
</dbReference>
<evidence type="ECO:0000313" key="8">
    <source>
        <dbReference type="EMBL" id="CAD6184150.1"/>
    </source>
</evidence>
<evidence type="ECO:0000313" key="9">
    <source>
        <dbReference type="Proteomes" id="UP000835052"/>
    </source>
</evidence>
<evidence type="ECO:0000256" key="2">
    <source>
        <dbReference type="ARBA" id="ARBA00022741"/>
    </source>
</evidence>
<dbReference type="EMBL" id="CAJGYM010000001">
    <property type="protein sequence ID" value="CAD6184150.1"/>
    <property type="molecule type" value="Genomic_DNA"/>
</dbReference>
<keyword evidence="4" id="KW-0347">Helicase</keyword>
<sequence>MNIVRNVYLRRKAVFCTLSSSAIRFLPRLNWHADVLIIDEAAQCTEPAVWAAIVGTKRCILVGDPAQLPAVVKSDKAISSGLQVSLMERLMKEFSNGNVGIMLDEQYRSNDAIVRWSSESFYDAKLRSHESVANQRLSDRYFVDKDSILDSPILLINTDFKSNRSREQFSHRSCYNRDEVEVIVKYVNLLLRANVPPQDIAVIAPYFAQVEELRKAIKNESVAVNSVDAFQGQEREVVIFSTVRDNKQGYLGFLREERRLNVAITRAKRQFVMIGSVKTICSDENLSSFYRYLLERKSVYDPAEVFASFF</sequence>
<dbReference type="InterPro" id="IPR047187">
    <property type="entry name" value="SF1_C_Upf1"/>
</dbReference>
<dbReference type="Pfam" id="PF13087">
    <property type="entry name" value="AAA_12"/>
    <property type="match status" value="1"/>
</dbReference>
<evidence type="ECO:0000256" key="5">
    <source>
        <dbReference type="ARBA" id="ARBA00022840"/>
    </source>
</evidence>
<keyword evidence="9" id="KW-1185">Reference proteome</keyword>
<evidence type="ECO:0000259" key="7">
    <source>
        <dbReference type="Pfam" id="PF13087"/>
    </source>
</evidence>
<evidence type="ECO:0008006" key="10">
    <source>
        <dbReference type="Google" id="ProtNLM"/>
    </source>
</evidence>
<dbReference type="PANTHER" id="PTHR43788:SF8">
    <property type="entry name" value="DNA-BINDING PROTEIN SMUBP-2"/>
    <property type="match status" value="1"/>
</dbReference>
<dbReference type="Pfam" id="PF13086">
    <property type="entry name" value="AAA_11"/>
    <property type="match status" value="1"/>
</dbReference>
<dbReference type="SUPFAM" id="SSF52540">
    <property type="entry name" value="P-loop containing nucleoside triphosphate hydrolases"/>
    <property type="match status" value="1"/>
</dbReference>
<gene>
    <name evidence="8" type="ORF">CAUJ_LOCUS69</name>
</gene>
<dbReference type="Gene3D" id="3.40.50.300">
    <property type="entry name" value="P-loop containing nucleotide triphosphate hydrolases"/>
    <property type="match status" value="2"/>
</dbReference>
<dbReference type="GO" id="GO:0005524">
    <property type="term" value="F:ATP binding"/>
    <property type="evidence" value="ECO:0007669"/>
    <property type="project" value="UniProtKB-KW"/>
</dbReference>
<feature type="domain" description="DNA2/NAM7 helicase helicase" evidence="6">
    <location>
        <begin position="3"/>
        <end position="74"/>
    </location>
</feature>
<dbReference type="AlphaFoldDB" id="A0A8S1GQY6"/>
<evidence type="ECO:0000256" key="3">
    <source>
        <dbReference type="ARBA" id="ARBA00022801"/>
    </source>
</evidence>
<dbReference type="OrthoDB" id="5805783at2759"/>
<dbReference type="GO" id="GO:0043139">
    <property type="term" value="F:5'-3' DNA helicase activity"/>
    <property type="evidence" value="ECO:0007669"/>
    <property type="project" value="TreeGrafter"/>
</dbReference>
<dbReference type="FunFam" id="3.40.50.300:FF:000326">
    <property type="entry name" value="P-loop containing nucleoside triphosphate hydrolase"/>
    <property type="match status" value="1"/>
</dbReference>
<evidence type="ECO:0000256" key="4">
    <source>
        <dbReference type="ARBA" id="ARBA00022806"/>
    </source>
</evidence>
<dbReference type="InterPro" id="IPR041679">
    <property type="entry name" value="DNA2/NAM7-like_C"/>
</dbReference>
<dbReference type="Proteomes" id="UP000835052">
    <property type="component" value="Unassembled WGS sequence"/>
</dbReference>
<dbReference type="CDD" id="cd18808">
    <property type="entry name" value="SF1_C_Upf1"/>
    <property type="match status" value="1"/>
</dbReference>
<accession>A0A8S1GQY6</accession>
<dbReference type="InterPro" id="IPR027417">
    <property type="entry name" value="P-loop_NTPase"/>
</dbReference>
<dbReference type="GO" id="GO:0016787">
    <property type="term" value="F:hydrolase activity"/>
    <property type="evidence" value="ECO:0007669"/>
    <property type="project" value="UniProtKB-KW"/>
</dbReference>
<dbReference type="InterPro" id="IPR050534">
    <property type="entry name" value="Coronavir_polyprotein_1ab"/>
</dbReference>
<protein>
    <recommendedName>
        <fullName evidence="10">DNA2/NAM7 helicase-like C-terminal domain-containing protein</fullName>
    </recommendedName>
</protein>
<evidence type="ECO:0000256" key="1">
    <source>
        <dbReference type="ARBA" id="ARBA00007913"/>
    </source>
</evidence>
<organism evidence="8 9">
    <name type="scientific">Caenorhabditis auriculariae</name>
    <dbReference type="NCBI Taxonomy" id="2777116"/>
    <lineage>
        <taxon>Eukaryota</taxon>
        <taxon>Metazoa</taxon>
        <taxon>Ecdysozoa</taxon>
        <taxon>Nematoda</taxon>
        <taxon>Chromadorea</taxon>
        <taxon>Rhabditida</taxon>
        <taxon>Rhabditina</taxon>
        <taxon>Rhabditomorpha</taxon>
        <taxon>Rhabditoidea</taxon>
        <taxon>Rhabditidae</taxon>
        <taxon>Peloderinae</taxon>
        <taxon>Caenorhabditis</taxon>
    </lineage>
</organism>
<dbReference type="GO" id="GO:0005694">
    <property type="term" value="C:chromosome"/>
    <property type="evidence" value="ECO:0007669"/>
    <property type="project" value="UniProtKB-ARBA"/>
</dbReference>
<dbReference type="PANTHER" id="PTHR43788">
    <property type="entry name" value="DNA2/NAM7 HELICASE FAMILY MEMBER"/>
    <property type="match status" value="1"/>
</dbReference>
<keyword evidence="2" id="KW-0547">Nucleotide-binding</keyword>
<feature type="domain" description="DNA2/NAM7 helicase-like C-terminal" evidence="7">
    <location>
        <begin position="82"/>
        <end position="277"/>
    </location>
</feature>
<keyword evidence="5" id="KW-0067">ATP-binding</keyword>
<evidence type="ECO:0000259" key="6">
    <source>
        <dbReference type="Pfam" id="PF13086"/>
    </source>
</evidence>
<keyword evidence="3" id="KW-0378">Hydrolase</keyword>